<sequence length="169" mass="19919">MNVLILKGIGNYSNSKIQLVDNRILEFNAILKFYSIFDMQSAYKQTLDLFVVKRQCHEFLIALTKIQYKTNYYDCDVYAIAFAVAIVFNICPCKAQLNIIKMRKHLIRMYDTLNLSFFQISKDYKNNIYFETIAQISIIKNITHAIKFSEFKLYFDIINIILLIINSNH</sequence>
<protein>
    <submittedName>
        <fullName evidence="2">Uncharacterized protein</fullName>
    </submittedName>
</protein>
<evidence type="ECO:0000313" key="3">
    <source>
        <dbReference type="Proteomes" id="UP000215335"/>
    </source>
</evidence>
<organism evidence="2 3">
    <name type="scientific">Trichomalopsis sarcophagae</name>
    <dbReference type="NCBI Taxonomy" id="543379"/>
    <lineage>
        <taxon>Eukaryota</taxon>
        <taxon>Metazoa</taxon>
        <taxon>Ecdysozoa</taxon>
        <taxon>Arthropoda</taxon>
        <taxon>Hexapoda</taxon>
        <taxon>Insecta</taxon>
        <taxon>Pterygota</taxon>
        <taxon>Neoptera</taxon>
        <taxon>Endopterygota</taxon>
        <taxon>Hymenoptera</taxon>
        <taxon>Apocrita</taxon>
        <taxon>Proctotrupomorpha</taxon>
        <taxon>Chalcidoidea</taxon>
        <taxon>Pteromalidae</taxon>
        <taxon>Pteromalinae</taxon>
        <taxon>Trichomalopsis</taxon>
    </lineage>
</organism>
<evidence type="ECO:0000256" key="1">
    <source>
        <dbReference type="SAM" id="Phobius"/>
    </source>
</evidence>
<comment type="caution">
    <text evidence="2">The sequence shown here is derived from an EMBL/GenBank/DDBJ whole genome shotgun (WGS) entry which is preliminary data.</text>
</comment>
<dbReference type="InterPro" id="IPR038765">
    <property type="entry name" value="Papain-like_cys_pep_sf"/>
</dbReference>
<evidence type="ECO:0000313" key="2">
    <source>
        <dbReference type="EMBL" id="OXU20324.1"/>
    </source>
</evidence>
<feature type="transmembrane region" description="Helical" evidence="1">
    <location>
        <begin position="77"/>
        <end position="100"/>
    </location>
</feature>
<gene>
    <name evidence="2" type="ORF">TSAR_012878</name>
</gene>
<dbReference type="EMBL" id="NNAY01002916">
    <property type="protein sequence ID" value="OXU20324.1"/>
    <property type="molecule type" value="Genomic_DNA"/>
</dbReference>
<dbReference type="AlphaFoldDB" id="A0A232EPP0"/>
<dbReference type="Proteomes" id="UP000215335">
    <property type="component" value="Unassembled WGS sequence"/>
</dbReference>
<name>A0A232EPP0_9HYME</name>
<keyword evidence="1" id="KW-0812">Transmembrane</keyword>
<keyword evidence="1" id="KW-0472">Membrane</keyword>
<keyword evidence="1" id="KW-1133">Transmembrane helix</keyword>
<reference evidence="2 3" key="1">
    <citation type="journal article" date="2017" name="Curr. Biol.">
        <title>The Evolution of Venom by Co-option of Single-Copy Genes.</title>
        <authorList>
            <person name="Martinson E.O."/>
            <person name="Mrinalini"/>
            <person name="Kelkar Y.D."/>
            <person name="Chang C.H."/>
            <person name="Werren J.H."/>
        </authorList>
    </citation>
    <scope>NUCLEOTIDE SEQUENCE [LARGE SCALE GENOMIC DNA]</scope>
    <source>
        <strain evidence="2 3">Alberta</strain>
        <tissue evidence="2">Whole body</tissue>
    </source>
</reference>
<accession>A0A232EPP0</accession>
<proteinExistence type="predicted"/>
<keyword evidence="3" id="KW-1185">Reference proteome</keyword>
<dbReference type="SUPFAM" id="SSF54001">
    <property type="entry name" value="Cysteine proteinases"/>
    <property type="match status" value="1"/>
</dbReference>